<feature type="compositionally biased region" description="Low complexity" evidence="1">
    <location>
        <begin position="9"/>
        <end position="19"/>
    </location>
</feature>
<gene>
    <name evidence="2" type="ORF">FSCOSCO3_A014255</name>
</gene>
<accession>A0AAV1N7C0</accession>
<feature type="compositionally biased region" description="Basic and acidic residues" evidence="1">
    <location>
        <begin position="230"/>
        <end position="239"/>
    </location>
</feature>
<keyword evidence="3" id="KW-1185">Reference proteome</keyword>
<evidence type="ECO:0000313" key="2">
    <source>
        <dbReference type="EMBL" id="CAK6955123.1"/>
    </source>
</evidence>
<dbReference type="AlphaFoldDB" id="A0AAV1N7C0"/>
<proteinExistence type="predicted"/>
<protein>
    <recommendedName>
        <fullName evidence="4">Extensin-like</fullName>
    </recommendedName>
</protein>
<evidence type="ECO:0008006" key="4">
    <source>
        <dbReference type="Google" id="ProtNLM"/>
    </source>
</evidence>
<feature type="region of interest" description="Disordered" evidence="1">
    <location>
        <begin position="204"/>
        <end position="302"/>
    </location>
</feature>
<name>A0AAV1N7C0_SCOSC</name>
<dbReference type="Proteomes" id="UP001314229">
    <property type="component" value="Unassembled WGS sequence"/>
</dbReference>
<dbReference type="EMBL" id="CAWUFR010000020">
    <property type="protein sequence ID" value="CAK6955123.1"/>
    <property type="molecule type" value="Genomic_DNA"/>
</dbReference>
<sequence length="302" mass="32998">MTIPEPTMKTYTTTKIQPKTTEDQKKEDYPPLPKPSAPSKLSLYLGKRTSLSEEIKQQSPPTQPTLPSPYPIYTTTTPTPTDQNISTRRGPIRPPLTSTVIPPPPDDDPNPPPEPKTSTPQLQKLRRVTWGPSPTKDKISNPPISPIPCPVNPGQTTTQTHHPSHRPHDLEELQSITLSSQSNVSIHIPDTILSLSQQIDDAGAGGVQAKQSTPQYHEPMASMTKGSLKVNHDRTKTHPELSQNTNSNHRGVVLPSRSPQSASIGIFEVHHHPPALPPLSSPQSQDNPISPPLTFSFPHPSP</sequence>
<feature type="compositionally biased region" description="Pro residues" evidence="1">
    <location>
        <begin position="61"/>
        <end position="70"/>
    </location>
</feature>
<feature type="region of interest" description="Disordered" evidence="1">
    <location>
        <begin position="1"/>
        <end position="176"/>
    </location>
</feature>
<evidence type="ECO:0000256" key="1">
    <source>
        <dbReference type="SAM" id="MobiDB-lite"/>
    </source>
</evidence>
<comment type="caution">
    <text evidence="2">The sequence shown here is derived from an EMBL/GenBank/DDBJ whole genome shotgun (WGS) entry which is preliminary data.</text>
</comment>
<feature type="compositionally biased region" description="Polar residues" evidence="1">
    <location>
        <begin position="240"/>
        <end position="249"/>
    </location>
</feature>
<feature type="compositionally biased region" description="Basic and acidic residues" evidence="1">
    <location>
        <begin position="20"/>
        <end position="29"/>
    </location>
</feature>
<feature type="compositionally biased region" description="Low complexity" evidence="1">
    <location>
        <begin position="71"/>
        <end position="81"/>
    </location>
</feature>
<organism evidence="2 3">
    <name type="scientific">Scomber scombrus</name>
    <name type="common">Atlantic mackerel</name>
    <name type="synonym">Scomber vernalis</name>
    <dbReference type="NCBI Taxonomy" id="13677"/>
    <lineage>
        <taxon>Eukaryota</taxon>
        <taxon>Metazoa</taxon>
        <taxon>Chordata</taxon>
        <taxon>Craniata</taxon>
        <taxon>Vertebrata</taxon>
        <taxon>Euteleostomi</taxon>
        <taxon>Actinopterygii</taxon>
        <taxon>Neopterygii</taxon>
        <taxon>Teleostei</taxon>
        <taxon>Neoteleostei</taxon>
        <taxon>Acanthomorphata</taxon>
        <taxon>Pelagiaria</taxon>
        <taxon>Scombriformes</taxon>
        <taxon>Scombridae</taxon>
        <taxon>Scomber</taxon>
    </lineage>
</organism>
<evidence type="ECO:0000313" key="3">
    <source>
        <dbReference type="Proteomes" id="UP001314229"/>
    </source>
</evidence>
<reference evidence="2 3" key="1">
    <citation type="submission" date="2024-01" db="EMBL/GenBank/DDBJ databases">
        <authorList>
            <person name="Alioto T."/>
            <person name="Alioto T."/>
            <person name="Gomez Garrido J."/>
        </authorList>
    </citation>
    <scope>NUCLEOTIDE SEQUENCE [LARGE SCALE GENOMIC DNA]</scope>
</reference>